<organism evidence="1 2">
    <name type="scientific">Photobacterium phosphoreum</name>
    <dbReference type="NCBI Taxonomy" id="659"/>
    <lineage>
        <taxon>Bacteria</taxon>
        <taxon>Pseudomonadati</taxon>
        <taxon>Pseudomonadota</taxon>
        <taxon>Gammaproteobacteria</taxon>
        <taxon>Vibrionales</taxon>
        <taxon>Vibrionaceae</taxon>
        <taxon>Photobacterium</taxon>
    </lineage>
</organism>
<dbReference type="InterPro" id="IPR035924">
    <property type="entry name" value="FlaG-like_sf"/>
</dbReference>
<dbReference type="Pfam" id="PF03646">
    <property type="entry name" value="FlaG"/>
    <property type="match status" value="1"/>
</dbReference>
<accession>A0AAW4ZN73</accession>
<evidence type="ECO:0000313" key="1">
    <source>
        <dbReference type="EMBL" id="MCF2300613.1"/>
    </source>
</evidence>
<evidence type="ECO:0008006" key="3">
    <source>
        <dbReference type="Google" id="ProtNLM"/>
    </source>
</evidence>
<dbReference type="SUPFAM" id="SSF160214">
    <property type="entry name" value="FlaG-like"/>
    <property type="match status" value="1"/>
</dbReference>
<dbReference type="AlphaFoldDB" id="A0AAW4ZN73"/>
<comment type="caution">
    <text evidence="1">The sequence shown here is derived from an EMBL/GenBank/DDBJ whole genome shotgun (WGS) entry which is preliminary data.</text>
</comment>
<dbReference type="RefSeq" id="WP_232580635.1">
    <property type="nucleotide sequence ID" value="NZ_WMCP01000001.1"/>
</dbReference>
<protein>
    <recommendedName>
        <fullName evidence="3">Flagellar biosynthesis protein FlaG</fullName>
    </recommendedName>
</protein>
<reference evidence="1" key="1">
    <citation type="submission" date="2019-11" db="EMBL/GenBank/DDBJ databases">
        <title>Comparative genomics of photobacteria reveal adaptation to distinct habitats.</title>
        <authorList>
            <person name="Fuertes-Perez S."/>
            <person name="Hilgarth M."/>
            <person name="Vogel R.F."/>
        </authorList>
    </citation>
    <scope>NUCLEOTIDE SEQUENCE</scope>
    <source>
        <strain evidence="1">TMW2.2145</strain>
    </source>
</reference>
<evidence type="ECO:0000313" key="2">
    <source>
        <dbReference type="Proteomes" id="UP000813876"/>
    </source>
</evidence>
<dbReference type="EMBL" id="WMCP01000001">
    <property type="protein sequence ID" value="MCF2300613.1"/>
    <property type="molecule type" value="Genomic_DNA"/>
</dbReference>
<sequence length="154" mass="16644">MAITSTAAATGLYTASQTLLNKTPDIAAVNKANQPVSDSTHRYLQPIGKPLPLIPALTNVEDISNVNNPLDDNPLNSFTLDSIAEQERIKQIEQVLQQVNRSLQFHVDDDSGGHIATIVDKTSGEVIRQVPAQELLELNKNLAKHALGSISKTV</sequence>
<dbReference type="Gene3D" id="3.30.160.170">
    <property type="entry name" value="FlaG-like"/>
    <property type="match status" value="1"/>
</dbReference>
<proteinExistence type="predicted"/>
<dbReference type="InterPro" id="IPR005186">
    <property type="entry name" value="FlaG"/>
</dbReference>
<gene>
    <name evidence="1" type="ORF">GLP33_02525</name>
</gene>
<dbReference type="PANTHER" id="PTHR37166:SF1">
    <property type="entry name" value="PROTEIN FLAG"/>
    <property type="match status" value="1"/>
</dbReference>
<dbReference type="PANTHER" id="PTHR37166">
    <property type="entry name" value="PROTEIN FLAG"/>
    <property type="match status" value="1"/>
</dbReference>
<name>A0AAW4ZN73_PHOPO</name>
<dbReference type="Proteomes" id="UP000813876">
    <property type="component" value="Unassembled WGS sequence"/>
</dbReference>